<dbReference type="GO" id="GO:0055085">
    <property type="term" value="P:transmembrane transport"/>
    <property type="evidence" value="ECO:0007669"/>
    <property type="project" value="TreeGrafter"/>
</dbReference>
<name>A0A429Z7C9_9ENTE</name>
<organism evidence="9 10">
    <name type="scientific">Vagococcus humatus</name>
    <dbReference type="NCBI Taxonomy" id="1889241"/>
    <lineage>
        <taxon>Bacteria</taxon>
        <taxon>Bacillati</taxon>
        <taxon>Bacillota</taxon>
        <taxon>Bacilli</taxon>
        <taxon>Lactobacillales</taxon>
        <taxon>Enterococcaceae</taxon>
        <taxon>Vagococcus</taxon>
    </lineage>
</organism>
<evidence type="ECO:0000313" key="9">
    <source>
        <dbReference type="EMBL" id="RST89576.1"/>
    </source>
</evidence>
<evidence type="ECO:0000256" key="4">
    <source>
        <dbReference type="ARBA" id="ARBA00022475"/>
    </source>
</evidence>
<feature type="transmembrane region" description="Helical" evidence="8">
    <location>
        <begin position="85"/>
        <end position="107"/>
    </location>
</feature>
<feature type="transmembrane region" description="Helical" evidence="8">
    <location>
        <begin position="234"/>
        <end position="254"/>
    </location>
</feature>
<dbReference type="RefSeq" id="WP_125942185.1">
    <property type="nucleotide sequence ID" value="NZ_PXZH01000001.1"/>
</dbReference>
<dbReference type="OrthoDB" id="9793390at2"/>
<protein>
    <submittedName>
        <fullName evidence="9">AI-2E family transporter</fullName>
    </submittedName>
</protein>
<dbReference type="PANTHER" id="PTHR21716">
    <property type="entry name" value="TRANSMEMBRANE PROTEIN"/>
    <property type="match status" value="1"/>
</dbReference>
<comment type="subcellular location">
    <subcellularLocation>
        <location evidence="1">Cell membrane</location>
        <topology evidence="1">Multi-pass membrane protein</topology>
    </subcellularLocation>
</comment>
<evidence type="ECO:0000256" key="7">
    <source>
        <dbReference type="ARBA" id="ARBA00023136"/>
    </source>
</evidence>
<evidence type="ECO:0000313" key="10">
    <source>
        <dbReference type="Proteomes" id="UP000277864"/>
    </source>
</evidence>
<keyword evidence="7 8" id="KW-0472">Membrane</keyword>
<proteinExistence type="inferred from homology"/>
<comment type="caution">
    <text evidence="9">The sequence shown here is derived from an EMBL/GenBank/DDBJ whole genome shotgun (WGS) entry which is preliminary data.</text>
</comment>
<evidence type="ECO:0000256" key="1">
    <source>
        <dbReference type="ARBA" id="ARBA00004651"/>
    </source>
</evidence>
<accession>A0A429Z7C9</accession>
<feature type="transmembrane region" description="Helical" evidence="8">
    <location>
        <begin position="52"/>
        <end position="70"/>
    </location>
</feature>
<keyword evidence="5 8" id="KW-0812">Transmembrane</keyword>
<dbReference type="EMBL" id="PXZH01000001">
    <property type="protein sequence ID" value="RST89576.1"/>
    <property type="molecule type" value="Genomic_DNA"/>
</dbReference>
<reference evidence="9 10" key="1">
    <citation type="submission" date="2018-03" db="EMBL/GenBank/DDBJ databases">
        <authorList>
            <person name="Gulvik C.A."/>
        </authorList>
    </citation>
    <scope>NUCLEOTIDE SEQUENCE [LARGE SCALE GENOMIC DNA]</scope>
    <source>
        <strain evidence="9 10">JCM 31581</strain>
    </source>
</reference>
<gene>
    <name evidence="9" type="ORF">C7P63_00395</name>
</gene>
<keyword evidence="4" id="KW-1003">Cell membrane</keyword>
<sequence>MLPDNNKPTFSWFWKWFLDNKGVSILSVTLLAFLNILVFTKISYVFQPIWQFFTIVGFPIVFAGILFYFLNPLVNWLEKKGVPRVAAIFIIFVVIIALIVLGVIVIVPKIKSQTLSFINNWPDYWEIIKDKTNEVISWPIFAQYADQLEKASENVFDSITNVVQNLSKGAFQGIGSLVGKVANVVVTLVTMPFILFYLLKDGKDIPAYLIQFLPTKARKPTLNVLLDINKQVSMYIRGQLTVALTVGIMFMIGFSIVGLDYSVTLGILAGFLNLIPYLGSALATIPAILLALVHGPSMMVKVILVFIIEQLIEGKFVSPLVLGSQLEIHPVTIIFVLLTSGKLFGIIGVVLGIPGYAALKVLVTHLFNWYKQVSGLYEEDKQL</sequence>
<keyword evidence="6 8" id="KW-1133">Transmembrane helix</keyword>
<feature type="transmembrane region" description="Helical" evidence="8">
    <location>
        <begin position="22"/>
        <end position="40"/>
    </location>
</feature>
<dbReference type="PANTHER" id="PTHR21716:SF53">
    <property type="entry name" value="PERMEASE PERM-RELATED"/>
    <property type="match status" value="1"/>
</dbReference>
<feature type="transmembrane region" description="Helical" evidence="8">
    <location>
        <begin position="177"/>
        <end position="199"/>
    </location>
</feature>
<comment type="similarity">
    <text evidence="2">Belongs to the autoinducer-2 exporter (AI-2E) (TC 2.A.86) family.</text>
</comment>
<evidence type="ECO:0000256" key="3">
    <source>
        <dbReference type="ARBA" id="ARBA00022448"/>
    </source>
</evidence>
<dbReference type="Proteomes" id="UP000277864">
    <property type="component" value="Unassembled WGS sequence"/>
</dbReference>
<evidence type="ECO:0000256" key="6">
    <source>
        <dbReference type="ARBA" id="ARBA00022989"/>
    </source>
</evidence>
<dbReference type="Pfam" id="PF01594">
    <property type="entry name" value="AI-2E_transport"/>
    <property type="match status" value="1"/>
</dbReference>
<dbReference type="AlphaFoldDB" id="A0A429Z7C9"/>
<evidence type="ECO:0000256" key="2">
    <source>
        <dbReference type="ARBA" id="ARBA00009773"/>
    </source>
</evidence>
<keyword evidence="3" id="KW-0813">Transport</keyword>
<evidence type="ECO:0000256" key="8">
    <source>
        <dbReference type="SAM" id="Phobius"/>
    </source>
</evidence>
<evidence type="ECO:0000256" key="5">
    <source>
        <dbReference type="ARBA" id="ARBA00022692"/>
    </source>
</evidence>
<dbReference type="InterPro" id="IPR002549">
    <property type="entry name" value="AI-2E-like"/>
</dbReference>
<dbReference type="GO" id="GO:0005886">
    <property type="term" value="C:plasma membrane"/>
    <property type="evidence" value="ECO:0007669"/>
    <property type="project" value="UniProtKB-SubCell"/>
</dbReference>
<keyword evidence="10" id="KW-1185">Reference proteome</keyword>